<dbReference type="EMBL" id="CAUYUJ010017782">
    <property type="protein sequence ID" value="CAK0877835.1"/>
    <property type="molecule type" value="Genomic_DNA"/>
</dbReference>
<name>A0ABN9VW59_9DINO</name>
<proteinExistence type="predicted"/>
<evidence type="ECO:0000313" key="2">
    <source>
        <dbReference type="EMBL" id="CAK0877835.1"/>
    </source>
</evidence>
<feature type="region of interest" description="Disordered" evidence="1">
    <location>
        <begin position="24"/>
        <end position="102"/>
    </location>
</feature>
<protein>
    <recommendedName>
        <fullName evidence="4">Secreted protein</fullName>
    </recommendedName>
</protein>
<accession>A0ABN9VW59</accession>
<organism evidence="2 3">
    <name type="scientific">Prorocentrum cordatum</name>
    <dbReference type="NCBI Taxonomy" id="2364126"/>
    <lineage>
        <taxon>Eukaryota</taxon>
        <taxon>Sar</taxon>
        <taxon>Alveolata</taxon>
        <taxon>Dinophyceae</taxon>
        <taxon>Prorocentrales</taxon>
        <taxon>Prorocentraceae</taxon>
        <taxon>Prorocentrum</taxon>
    </lineage>
</organism>
<comment type="caution">
    <text evidence="2">The sequence shown here is derived from an EMBL/GenBank/DDBJ whole genome shotgun (WGS) entry which is preliminary data.</text>
</comment>
<feature type="compositionally biased region" description="Acidic residues" evidence="1">
    <location>
        <begin position="47"/>
        <end position="62"/>
    </location>
</feature>
<evidence type="ECO:0008006" key="4">
    <source>
        <dbReference type="Google" id="ProtNLM"/>
    </source>
</evidence>
<evidence type="ECO:0000256" key="1">
    <source>
        <dbReference type="SAM" id="MobiDB-lite"/>
    </source>
</evidence>
<evidence type="ECO:0000313" key="3">
    <source>
        <dbReference type="Proteomes" id="UP001189429"/>
    </source>
</evidence>
<gene>
    <name evidence="2" type="ORF">PCOR1329_LOCUS61782</name>
</gene>
<dbReference type="Proteomes" id="UP001189429">
    <property type="component" value="Unassembled WGS sequence"/>
</dbReference>
<keyword evidence="3" id="KW-1185">Reference proteome</keyword>
<sequence>MSSAGITSASLIGGVAITVEAVSASEEEDAAGVSRGPVTVVERPVEEAEADDEAPEDAEEDDRIPLPPRQSRLSRRTFSASESTEGRAIIVDRTPASAHDSR</sequence>
<reference evidence="2" key="1">
    <citation type="submission" date="2023-10" db="EMBL/GenBank/DDBJ databases">
        <authorList>
            <person name="Chen Y."/>
            <person name="Shah S."/>
            <person name="Dougan E. K."/>
            <person name="Thang M."/>
            <person name="Chan C."/>
        </authorList>
    </citation>
    <scope>NUCLEOTIDE SEQUENCE [LARGE SCALE GENOMIC DNA]</scope>
</reference>